<dbReference type="Proteomes" id="UP000078560">
    <property type="component" value="Unassembled WGS sequence"/>
</dbReference>
<evidence type="ECO:0000313" key="2">
    <source>
        <dbReference type="EMBL" id="SBS93450.1"/>
    </source>
</evidence>
<dbReference type="AlphaFoldDB" id="A0A1A8WMK4"/>
<dbReference type="EMBL" id="FLQU01001535">
    <property type="protein sequence ID" value="SBS93450.1"/>
    <property type="molecule type" value="Genomic_DNA"/>
</dbReference>
<name>A0A1A8WMK4_PLAOA</name>
<evidence type="ECO:0000313" key="3">
    <source>
        <dbReference type="Proteomes" id="UP000078560"/>
    </source>
</evidence>
<proteinExistence type="predicted"/>
<gene>
    <name evidence="2" type="ORF">POVCU2_0081230</name>
</gene>
<organism evidence="2 3">
    <name type="scientific">Plasmodium ovale curtisi</name>
    <dbReference type="NCBI Taxonomy" id="864141"/>
    <lineage>
        <taxon>Eukaryota</taxon>
        <taxon>Sar</taxon>
        <taxon>Alveolata</taxon>
        <taxon>Apicomplexa</taxon>
        <taxon>Aconoidasida</taxon>
        <taxon>Haemosporida</taxon>
        <taxon>Plasmodiidae</taxon>
        <taxon>Plasmodium</taxon>
        <taxon>Plasmodium (Plasmodium)</taxon>
    </lineage>
</organism>
<feature type="region of interest" description="Disordered" evidence="1">
    <location>
        <begin position="1"/>
        <end position="108"/>
    </location>
</feature>
<feature type="compositionally biased region" description="Polar residues" evidence="1">
    <location>
        <begin position="1"/>
        <end position="21"/>
    </location>
</feature>
<sequence length="108" mass="12268">MNRTPRSSSPQLTLSVLTNGVKTRGKTRGKAWLKRGEGKTMGQYEIGKKRREKREGKKGKGKKRREKREGKKGKGKKGKEKREGKKGDKMKGKESGNNIRIEATMEHM</sequence>
<feature type="compositionally biased region" description="Basic residues" evidence="1">
    <location>
        <begin position="23"/>
        <end position="33"/>
    </location>
</feature>
<reference evidence="3" key="1">
    <citation type="submission" date="2016-05" db="EMBL/GenBank/DDBJ databases">
        <authorList>
            <person name="Naeem Raeece"/>
        </authorList>
    </citation>
    <scope>NUCLEOTIDE SEQUENCE [LARGE SCALE GENOMIC DNA]</scope>
</reference>
<evidence type="ECO:0000256" key="1">
    <source>
        <dbReference type="SAM" id="MobiDB-lite"/>
    </source>
</evidence>
<protein>
    <submittedName>
        <fullName evidence="2">Uncharacterized protein</fullName>
    </submittedName>
</protein>
<feature type="compositionally biased region" description="Basic and acidic residues" evidence="1">
    <location>
        <begin position="80"/>
        <end position="94"/>
    </location>
</feature>
<feature type="compositionally biased region" description="Basic residues" evidence="1">
    <location>
        <begin position="48"/>
        <end position="79"/>
    </location>
</feature>
<accession>A0A1A8WMK4</accession>